<dbReference type="PANTHER" id="PTHR33835">
    <property type="entry name" value="YALI0C07656P"/>
    <property type="match status" value="1"/>
</dbReference>
<dbReference type="AlphaFoldDB" id="A0A0J1HFT6"/>
<dbReference type="PANTHER" id="PTHR33835:SF1">
    <property type="entry name" value="METALLO-BETA-LACTAMASE DOMAIN-CONTAINING PROTEIN"/>
    <property type="match status" value="1"/>
</dbReference>
<organism evidence="1 2">
    <name type="scientific">Photobacterium ganghwense</name>
    <dbReference type="NCBI Taxonomy" id="320778"/>
    <lineage>
        <taxon>Bacteria</taxon>
        <taxon>Pseudomonadati</taxon>
        <taxon>Pseudomonadota</taxon>
        <taxon>Gammaproteobacteria</taxon>
        <taxon>Vibrionales</taxon>
        <taxon>Vibrionaceae</taxon>
        <taxon>Photobacterium</taxon>
    </lineage>
</organism>
<dbReference type="EMBL" id="LDOU01000006">
    <property type="protein sequence ID" value="KLV10459.1"/>
    <property type="molecule type" value="Genomic_DNA"/>
</dbReference>
<dbReference type="PATRIC" id="fig|320778.3.peg.1717"/>
<dbReference type="OrthoDB" id="450111at2"/>
<evidence type="ECO:0000313" key="1">
    <source>
        <dbReference type="EMBL" id="KLV10459.1"/>
    </source>
</evidence>
<dbReference type="STRING" id="320778.ABT57_07915"/>
<accession>A0A0J1HFT6</accession>
<dbReference type="Proteomes" id="UP000035909">
    <property type="component" value="Unassembled WGS sequence"/>
</dbReference>
<evidence type="ECO:0000313" key="2">
    <source>
        <dbReference type="Proteomes" id="UP000035909"/>
    </source>
</evidence>
<protein>
    <recommendedName>
        <fullName evidence="3">Methanol oxidase, glmU</fullName>
    </recommendedName>
</protein>
<dbReference type="SUPFAM" id="SSF56281">
    <property type="entry name" value="Metallo-hydrolase/oxidoreductase"/>
    <property type="match status" value="1"/>
</dbReference>
<reference evidence="1 2" key="1">
    <citation type="submission" date="2015-05" db="EMBL/GenBank/DDBJ databases">
        <title>Photobacterium galathea sp. nov.</title>
        <authorList>
            <person name="Machado H."/>
            <person name="Gram L."/>
        </authorList>
    </citation>
    <scope>NUCLEOTIDE SEQUENCE [LARGE SCALE GENOMIC DNA]</scope>
    <source>
        <strain evidence="1 2">DSM 22954</strain>
    </source>
</reference>
<dbReference type="Pfam" id="PF14234">
    <property type="entry name" value="DUF4336"/>
    <property type="match status" value="1"/>
</dbReference>
<evidence type="ECO:0008006" key="3">
    <source>
        <dbReference type="Google" id="ProtNLM"/>
    </source>
</evidence>
<proteinExistence type="predicted"/>
<dbReference type="InterPro" id="IPR025638">
    <property type="entry name" value="DUF4336"/>
</dbReference>
<comment type="caution">
    <text evidence="1">The sequence shown here is derived from an EMBL/GenBank/DDBJ whole genome shotgun (WGS) entry which is preliminary data.</text>
</comment>
<gene>
    <name evidence="1" type="ORF">ABT57_07915</name>
</gene>
<dbReference type="InterPro" id="IPR036866">
    <property type="entry name" value="RibonucZ/Hydroxyglut_hydro"/>
</dbReference>
<name>A0A0J1HFT6_9GAMM</name>
<dbReference type="RefSeq" id="WP_047884624.1">
    <property type="nucleotide sequence ID" value="NZ_CP071326.1"/>
</dbReference>
<keyword evidence="2" id="KW-1185">Reference proteome</keyword>
<sequence>MEALDERIWIADGGTVPFFTLPYSTRMTVVKLDDGSLWIHSPIKLSADLYQALNELGDVRYLIAPNHLHHLFLEEWQTAFPQADTYGTQEVIAKRQDLSFTGELVTKETYPWSQEIHQVLFTGSPVMQECVFFHSPSQTLIVTDLIENFSPDAFNAWQRILAKGTGILAPNGKMPIDWRLSFMCRKQEARAHMLHILAWQPKRIVLAHGEIILDNATAFLKHSFSWLKV</sequence>